<accession>A0A0D2KKN4</accession>
<organism evidence="1 2">
    <name type="scientific">Monoraphidium neglectum</name>
    <dbReference type="NCBI Taxonomy" id="145388"/>
    <lineage>
        <taxon>Eukaryota</taxon>
        <taxon>Viridiplantae</taxon>
        <taxon>Chlorophyta</taxon>
        <taxon>core chlorophytes</taxon>
        <taxon>Chlorophyceae</taxon>
        <taxon>CS clade</taxon>
        <taxon>Sphaeropleales</taxon>
        <taxon>Selenastraceae</taxon>
        <taxon>Monoraphidium</taxon>
    </lineage>
</organism>
<dbReference type="OrthoDB" id="10616697at2759"/>
<protein>
    <submittedName>
        <fullName evidence="1">Uncharacterized protein</fullName>
    </submittedName>
</protein>
<gene>
    <name evidence="1" type="ORF">MNEG_11603</name>
</gene>
<dbReference type="Proteomes" id="UP000054498">
    <property type="component" value="Unassembled WGS sequence"/>
</dbReference>
<dbReference type="KEGG" id="mng:MNEG_11603"/>
<sequence length="253" mass="27826">MALPYDALFLGSFAYAGYRALGRWLKFSDDSAKHRRDVDFFDSLNELLDKKAAEGERGGARMGQGAAASGQGQLWAEWPRMRPEQRAKLLEEMLKVLRLTGRDARWRHLRGAKGETWAKLTPKQRGELVWAADALDWGFVDEIVEAADAPHAGASIWQITDPLPQLSEEPFKSRAPREDAATLRQAVAAEEAAVGKALRAGQAAAAEELEPVESLTVAEAARRVTVLRELLQGTLGLSTGGRAKRGQELMRHT</sequence>
<keyword evidence="2" id="KW-1185">Reference proteome</keyword>
<evidence type="ECO:0000313" key="1">
    <source>
        <dbReference type="EMBL" id="KIY96358.1"/>
    </source>
</evidence>
<dbReference type="STRING" id="145388.A0A0D2KKN4"/>
<proteinExistence type="predicted"/>
<reference evidence="1 2" key="1">
    <citation type="journal article" date="2013" name="BMC Genomics">
        <title>Reconstruction of the lipid metabolism for the microalga Monoraphidium neglectum from its genome sequence reveals characteristics suitable for biofuel production.</title>
        <authorList>
            <person name="Bogen C."/>
            <person name="Al-Dilaimi A."/>
            <person name="Albersmeier A."/>
            <person name="Wichmann J."/>
            <person name="Grundmann M."/>
            <person name="Rupp O."/>
            <person name="Lauersen K.J."/>
            <person name="Blifernez-Klassen O."/>
            <person name="Kalinowski J."/>
            <person name="Goesmann A."/>
            <person name="Mussgnug J.H."/>
            <person name="Kruse O."/>
        </authorList>
    </citation>
    <scope>NUCLEOTIDE SEQUENCE [LARGE SCALE GENOMIC DNA]</scope>
    <source>
        <strain evidence="1 2">SAG 48.87</strain>
    </source>
</reference>
<dbReference type="AlphaFoldDB" id="A0A0D2KKN4"/>
<dbReference type="EMBL" id="KK103043">
    <property type="protein sequence ID" value="KIY96358.1"/>
    <property type="molecule type" value="Genomic_DNA"/>
</dbReference>
<dbReference type="GeneID" id="25728882"/>
<evidence type="ECO:0000313" key="2">
    <source>
        <dbReference type="Proteomes" id="UP000054498"/>
    </source>
</evidence>
<name>A0A0D2KKN4_9CHLO</name>
<dbReference type="RefSeq" id="XP_013895378.1">
    <property type="nucleotide sequence ID" value="XM_014039924.1"/>
</dbReference>